<dbReference type="Pfam" id="PF00250">
    <property type="entry name" value="Forkhead"/>
    <property type="match status" value="1"/>
</dbReference>
<reference evidence="5 6" key="2">
    <citation type="submission" date="2018-11" db="EMBL/GenBank/DDBJ databases">
        <authorList>
            <consortium name="Pathogen Informatics"/>
        </authorList>
    </citation>
    <scope>NUCLEOTIDE SEQUENCE [LARGE SCALE GENOMIC DNA]</scope>
</reference>
<name>A0A0R3SWD2_HYMDI</name>
<dbReference type="GO" id="GO:0000981">
    <property type="term" value="F:DNA-binding transcription factor activity, RNA polymerase II-specific"/>
    <property type="evidence" value="ECO:0007669"/>
    <property type="project" value="TreeGrafter"/>
</dbReference>
<reference evidence="7" key="1">
    <citation type="submission" date="2017-02" db="UniProtKB">
        <authorList>
            <consortium name="WormBaseParasite"/>
        </authorList>
    </citation>
    <scope>IDENTIFICATION</scope>
</reference>
<keyword evidence="1 3" id="KW-0238">DNA-binding</keyword>
<dbReference type="FunFam" id="1.10.10.10:FF:000598">
    <property type="entry name" value="forkhead box protein I1 isoform X2"/>
    <property type="match status" value="1"/>
</dbReference>
<comment type="subcellular location">
    <subcellularLocation>
        <location evidence="3">Nucleus</location>
    </subcellularLocation>
</comment>
<dbReference type="GO" id="GO:0030154">
    <property type="term" value="P:cell differentiation"/>
    <property type="evidence" value="ECO:0007669"/>
    <property type="project" value="TreeGrafter"/>
</dbReference>
<dbReference type="InterPro" id="IPR036388">
    <property type="entry name" value="WH-like_DNA-bd_sf"/>
</dbReference>
<dbReference type="InterPro" id="IPR050211">
    <property type="entry name" value="FOX_domain-containing"/>
</dbReference>
<evidence type="ECO:0000313" key="7">
    <source>
        <dbReference type="WBParaSite" id="HDID_0000998001-mRNA-1"/>
    </source>
</evidence>
<organism evidence="7">
    <name type="scientific">Hymenolepis diminuta</name>
    <name type="common">Rat tapeworm</name>
    <dbReference type="NCBI Taxonomy" id="6216"/>
    <lineage>
        <taxon>Eukaryota</taxon>
        <taxon>Metazoa</taxon>
        <taxon>Spiralia</taxon>
        <taxon>Lophotrochozoa</taxon>
        <taxon>Platyhelminthes</taxon>
        <taxon>Cestoda</taxon>
        <taxon>Eucestoda</taxon>
        <taxon>Cyclophyllidea</taxon>
        <taxon>Hymenolepididae</taxon>
        <taxon>Hymenolepis</taxon>
    </lineage>
</organism>
<feature type="domain" description="Fork-head" evidence="4">
    <location>
        <begin position="78"/>
        <end position="172"/>
    </location>
</feature>
<keyword evidence="2 3" id="KW-0539">Nucleus</keyword>
<proteinExistence type="predicted"/>
<dbReference type="PROSITE" id="PS50039">
    <property type="entry name" value="FORK_HEAD_3"/>
    <property type="match status" value="1"/>
</dbReference>
<evidence type="ECO:0000259" key="4">
    <source>
        <dbReference type="PROSITE" id="PS50039"/>
    </source>
</evidence>
<dbReference type="Proteomes" id="UP000274504">
    <property type="component" value="Unassembled WGS sequence"/>
</dbReference>
<dbReference type="GO" id="GO:0009653">
    <property type="term" value="P:anatomical structure morphogenesis"/>
    <property type="evidence" value="ECO:0007669"/>
    <property type="project" value="TreeGrafter"/>
</dbReference>
<dbReference type="PANTHER" id="PTHR11829">
    <property type="entry name" value="FORKHEAD BOX PROTEIN"/>
    <property type="match status" value="1"/>
</dbReference>
<accession>A0A0R3SWD2</accession>
<dbReference type="InterPro" id="IPR001766">
    <property type="entry name" value="Fork_head_dom"/>
</dbReference>
<protein>
    <submittedName>
        <fullName evidence="7">Fork-head domain-containing protein</fullName>
    </submittedName>
</protein>
<dbReference type="GO" id="GO:0000978">
    <property type="term" value="F:RNA polymerase II cis-regulatory region sequence-specific DNA binding"/>
    <property type="evidence" value="ECO:0007669"/>
    <property type="project" value="TreeGrafter"/>
</dbReference>
<dbReference type="PRINTS" id="PR00053">
    <property type="entry name" value="FORKHEAD"/>
</dbReference>
<dbReference type="SUPFAM" id="SSF46785">
    <property type="entry name" value="Winged helix' DNA-binding domain"/>
    <property type="match status" value="1"/>
</dbReference>
<dbReference type="SMART" id="SM00339">
    <property type="entry name" value="FH"/>
    <property type="match status" value="1"/>
</dbReference>
<dbReference type="InterPro" id="IPR036390">
    <property type="entry name" value="WH_DNA-bd_sf"/>
</dbReference>
<dbReference type="OrthoDB" id="5402974at2759"/>
<dbReference type="EMBL" id="UYSG01011465">
    <property type="protein sequence ID" value="VDL62449.1"/>
    <property type="molecule type" value="Genomic_DNA"/>
</dbReference>
<dbReference type="PROSITE" id="PS00657">
    <property type="entry name" value="FORK_HEAD_1"/>
    <property type="match status" value="1"/>
</dbReference>
<feature type="DNA-binding region" description="Fork-head" evidence="3">
    <location>
        <begin position="78"/>
        <end position="172"/>
    </location>
</feature>
<evidence type="ECO:0000313" key="6">
    <source>
        <dbReference type="Proteomes" id="UP000274504"/>
    </source>
</evidence>
<dbReference type="WBParaSite" id="HDID_0000998001-mRNA-1">
    <property type="protein sequence ID" value="HDID_0000998001-mRNA-1"/>
    <property type="gene ID" value="HDID_0000998001"/>
</dbReference>
<dbReference type="PANTHER" id="PTHR11829:SF402">
    <property type="entry name" value="FORK HEAD DOMAIN-CONTAINING PROTEIN FD3-RELATED"/>
    <property type="match status" value="1"/>
</dbReference>
<dbReference type="Gene3D" id="1.10.10.10">
    <property type="entry name" value="Winged helix-like DNA-binding domain superfamily/Winged helix DNA-binding domain"/>
    <property type="match status" value="1"/>
</dbReference>
<dbReference type="InterPro" id="IPR018122">
    <property type="entry name" value="TF_fork_head_CS_1"/>
</dbReference>
<dbReference type="STRING" id="6216.A0A0R3SWD2"/>
<dbReference type="PROSITE" id="PS00658">
    <property type="entry name" value="FORK_HEAD_2"/>
    <property type="match status" value="1"/>
</dbReference>
<evidence type="ECO:0000256" key="2">
    <source>
        <dbReference type="ARBA" id="ARBA00023242"/>
    </source>
</evidence>
<evidence type="ECO:0000256" key="3">
    <source>
        <dbReference type="PROSITE-ProRule" id="PRU00089"/>
    </source>
</evidence>
<dbReference type="GO" id="GO:0005634">
    <property type="term" value="C:nucleus"/>
    <property type="evidence" value="ECO:0007669"/>
    <property type="project" value="UniProtKB-SubCell"/>
</dbReference>
<evidence type="ECO:0000256" key="1">
    <source>
        <dbReference type="ARBA" id="ARBA00023125"/>
    </source>
</evidence>
<dbReference type="AlphaFoldDB" id="A0A0R3SWD2"/>
<sequence length="271" mass="30554">MGDQAKACEISQMLRRYNPDLEKYIGEILKDHVNTFTPRATQLNSNSQSLSTPSSDNFEERFFYKSGDFVDSDSSSTKPPYSYIALITMALIHSRDNRLTLSGICDYIMQNFPYYRVRFPAWQNSIRHNLSLNDCFVKVPREPGSTGKGNYWSLDPEAVDMFKNGSFLRRKKRYKRCLRNSTSSTGSFSDSNLPSSPLYLSGFLGSIESMDSDPRRNIVASIPFYPSVLESCPTMSTSDNRSVTTQTSTVTTSSLSTPFSIESILNSKNVE</sequence>
<dbReference type="InterPro" id="IPR030456">
    <property type="entry name" value="TF_fork_head_CS_2"/>
</dbReference>
<evidence type="ECO:0000313" key="5">
    <source>
        <dbReference type="EMBL" id="VDL62449.1"/>
    </source>
</evidence>
<gene>
    <name evidence="5" type="ORF">HDID_LOCUS9978</name>
</gene>